<dbReference type="InterPro" id="IPR009560">
    <property type="entry name" value="DUF1176"/>
</dbReference>
<evidence type="ECO:0000256" key="1">
    <source>
        <dbReference type="SAM" id="MobiDB-lite"/>
    </source>
</evidence>
<accession>A0A926P4B0</accession>
<feature type="region of interest" description="Disordered" evidence="1">
    <location>
        <begin position="343"/>
        <end position="363"/>
    </location>
</feature>
<reference evidence="3" key="1">
    <citation type="submission" date="2020-05" db="EMBL/GenBank/DDBJ databases">
        <title>Identification of trans-AT polyketide cluster in two marine bacteria, producers of a novel glutaramide-containing polyketide sesbanimide D and analogs.</title>
        <authorList>
            <person name="Kacar D."/>
            <person name="Rodriguez P."/>
            <person name="Canedo L."/>
            <person name="Gonzalez E."/>
            <person name="Galan B."/>
            <person name="De La Calle F."/>
            <person name="Garcia J.L."/>
        </authorList>
    </citation>
    <scope>NUCLEOTIDE SEQUENCE</scope>
    <source>
        <strain evidence="3">PHM038</strain>
    </source>
</reference>
<evidence type="ECO:0000313" key="3">
    <source>
        <dbReference type="EMBL" id="MBD1547181.1"/>
    </source>
</evidence>
<feature type="signal peptide" evidence="2">
    <location>
        <begin position="1"/>
        <end position="24"/>
    </location>
</feature>
<dbReference type="EMBL" id="JABFCZ010000013">
    <property type="protein sequence ID" value="MBD1547181.1"/>
    <property type="molecule type" value="Genomic_DNA"/>
</dbReference>
<proteinExistence type="predicted"/>
<feature type="region of interest" description="Disordered" evidence="1">
    <location>
        <begin position="184"/>
        <end position="208"/>
    </location>
</feature>
<keyword evidence="2" id="KW-0732">Signal</keyword>
<name>A0A926P4B0_9HYPH</name>
<dbReference type="Proteomes" id="UP000598467">
    <property type="component" value="Unassembled WGS sequence"/>
</dbReference>
<dbReference type="RefSeq" id="WP_190291936.1">
    <property type="nucleotide sequence ID" value="NZ_JABFCZ010000013.1"/>
</dbReference>
<dbReference type="AlphaFoldDB" id="A0A926P4B0"/>
<protein>
    <submittedName>
        <fullName evidence="3">DUF1176 domain-containing protein</fullName>
    </submittedName>
</protein>
<feature type="chain" id="PRO_5037226932" evidence="2">
    <location>
        <begin position="25"/>
        <end position="363"/>
    </location>
</feature>
<organism evidence="3 4">
    <name type="scientific">Roseibium aggregatum</name>
    <dbReference type="NCBI Taxonomy" id="187304"/>
    <lineage>
        <taxon>Bacteria</taxon>
        <taxon>Pseudomonadati</taxon>
        <taxon>Pseudomonadota</taxon>
        <taxon>Alphaproteobacteria</taxon>
        <taxon>Hyphomicrobiales</taxon>
        <taxon>Stappiaceae</taxon>
        <taxon>Roseibium</taxon>
    </lineage>
</organism>
<sequence>MTRTLFRIFVIAAGLLLEAVSAHAGSDRTPPTWDTWSVGCGNTGLCFTSTFVRGQSTWVDVRVIRDWPANADPLLRITTNTPLAGDGEIRFVVDGKLEDTLSVAELRDIQASVVSPEGFRPIGGEGFWYPTGQATRSLLEKIGKASKLAIELPVAPEKTEVTVELGGLSHALAWIDARQNRIGTASSISSPGPGENKDAPHADAISNPDQLPPAVRSVWDASRSCSDIDPTIFASLDAVSVPLGESSALYILPCGVPSAYNTPYIAIQAKAEGMASQLHLARMAEKGPVTTDLIYNAKWNPARLYLEGLFKGSGLGECGTWNRWEWTGSGFVMIEEASRQTCDGKETPLSEWPTTWPAPTSSQ</sequence>
<dbReference type="Pfam" id="PF06674">
    <property type="entry name" value="DUF1176"/>
    <property type="match status" value="1"/>
</dbReference>
<evidence type="ECO:0000256" key="2">
    <source>
        <dbReference type="SAM" id="SignalP"/>
    </source>
</evidence>
<comment type="caution">
    <text evidence="3">The sequence shown here is derived from an EMBL/GenBank/DDBJ whole genome shotgun (WGS) entry which is preliminary data.</text>
</comment>
<gene>
    <name evidence="3" type="ORF">HK439_13015</name>
</gene>
<evidence type="ECO:0000313" key="4">
    <source>
        <dbReference type="Proteomes" id="UP000598467"/>
    </source>
</evidence>